<comment type="caution">
    <text evidence="1">The sequence shown here is derived from an EMBL/GenBank/DDBJ whole genome shotgun (WGS) entry which is preliminary data.</text>
</comment>
<feature type="non-terminal residue" evidence="1">
    <location>
        <position position="1"/>
    </location>
</feature>
<gene>
    <name evidence="1" type="ORF">KIPB_014374</name>
</gene>
<keyword evidence="2" id="KW-1185">Reference proteome</keyword>
<sequence>STLTGLPTGTEEAYTVVLTLNDVAGVTITSDISPVLEWDGVARTLTWDVTTHTYSLSGTEGVSPSAVTVTVSVGAEEILSKSVSTTYGITCTDLSLPIDSVCKAGTGTFSLLKDGAAYTGDRSSVLSAQWEDSTAVAVTYVPGDGSYTLPLSVSTTGAHTLTLLLDSVSLATESVTLAQGLNTDNTVATWSLPTHATEGGDIAFQCTPRDDCDNTMTAAVVTYVACAADGVTCEDEGTLVSASSYTVTDQIASEGVYTYTLSVDGSEVHSDTIDIAPVFVTVGSDTVGVSSTHSTLTGLPTGT</sequence>
<accession>A0A9K3DA90</accession>
<dbReference type="Proteomes" id="UP000265618">
    <property type="component" value="Unassembled WGS sequence"/>
</dbReference>
<feature type="non-terminal residue" evidence="1">
    <location>
        <position position="303"/>
    </location>
</feature>
<evidence type="ECO:0000313" key="2">
    <source>
        <dbReference type="Proteomes" id="UP000265618"/>
    </source>
</evidence>
<evidence type="ECO:0000313" key="1">
    <source>
        <dbReference type="EMBL" id="GIQ91220.1"/>
    </source>
</evidence>
<dbReference type="EMBL" id="BDIP01007344">
    <property type="protein sequence ID" value="GIQ91220.1"/>
    <property type="molecule type" value="Genomic_DNA"/>
</dbReference>
<proteinExistence type="predicted"/>
<protein>
    <submittedName>
        <fullName evidence="1">Uncharacterized protein</fullName>
    </submittedName>
</protein>
<name>A0A9K3DA90_9EUKA</name>
<reference evidence="1 2" key="1">
    <citation type="journal article" date="2018" name="PLoS ONE">
        <title>The draft genome of Kipferlia bialata reveals reductive genome evolution in fornicate parasites.</title>
        <authorList>
            <person name="Tanifuji G."/>
            <person name="Takabayashi S."/>
            <person name="Kume K."/>
            <person name="Takagi M."/>
            <person name="Nakayama T."/>
            <person name="Kamikawa R."/>
            <person name="Inagaki Y."/>
            <person name="Hashimoto T."/>
        </authorList>
    </citation>
    <scope>NUCLEOTIDE SEQUENCE [LARGE SCALE GENOMIC DNA]</scope>
    <source>
        <strain evidence="1">NY0173</strain>
    </source>
</reference>
<organism evidence="1 2">
    <name type="scientific">Kipferlia bialata</name>
    <dbReference type="NCBI Taxonomy" id="797122"/>
    <lineage>
        <taxon>Eukaryota</taxon>
        <taxon>Metamonada</taxon>
        <taxon>Carpediemonas-like organisms</taxon>
        <taxon>Kipferlia</taxon>
    </lineage>
</organism>
<dbReference type="AlphaFoldDB" id="A0A9K3DA90"/>